<dbReference type="KEGG" id="clg:Calag_1499"/>
<keyword evidence="6 14" id="KW-0808">Transferase</keyword>
<evidence type="ECO:0000256" key="5">
    <source>
        <dbReference type="ARBA" id="ARBA00022490"/>
    </source>
</evidence>
<dbReference type="InterPro" id="IPR007647">
    <property type="entry name" value="RNA_pol_Rpb2_5"/>
</dbReference>
<keyword evidence="10" id="KW-0238">DNA-binding</keyword>
<evidence type="ECO:0000256" key="14">
    <source>
        <dbReference type="RuleBase" id="RU363031"/>
    </source>
</evidence>
<dbReference type="GO" id="GO:0008270">
    <property type="term" value="F:zinc ion binding"/>
    <property type="evidence" value="ECO:0007669"/>
    <property type="project" value="InterPro"/>
</dbReference>
<dbReference type="InterPro" id="IPR007642">
    <property type="entry name" value="RNA_pol_Rpb2_2"/>
</dbReference>
<dbReference type="Pfam" id="PF04567">
    <property type="entry name" value="RNA_pol_Rpb2_5"/>
    <property type="match status" value="1"/>
</dbReference>
<evidence type="ECO:0000256" key="11">
    <source>
        <dbReference type="ARBA" id="ARBA00023163"/>
    </source>
</evidence>
<evidence type="ECO:0000256" key="6">
    <source>
        <dbReference type="ARBA" id="ARBA00022679"/>
    </source>
</evidence>
<evidence type="ECO:0000256" key="13">
    <source>
        <dbReference type="RuleBase" id="RU000434"/>
    </source>
</evidence>
<keyword evidence="7 14" id="KW-0548">Nucleotidyltransferase</keyword>
<dbReference type="GO" id="GO:0006351">
    <property type="term" value="P:DNA-templated transcription"/>
    <property type="evidence" value="ECO:0007669"/>
    <property type="project" value="InterPro"/>
</dbReference>
<evidence type="ECO:0000256" key="9">
    <source>
        <dbReference type="ARBA" id="ARBA00022833"/>
    </source>
</evidence>
<comment type="cofactor">
    <cofactor evidence="1">
        <name>Zn(2+)</name>
        <dbReference type="ChEBI" id="CHEBI:29105"/>
    </cofactor>
</comment>
<accession>L0ADT1</accession>
<feature type="domain" description="RNA polymerase Rpb2" evidence="21">
    <location>
        <begin position="537"/>
        <end position="600"/>
    </location>
</feature>
<sequence length="1172" mass="132357">MSIDASKLDTDDLWSLFRQYIHENGLSRQHLDSFNSFVKERLQKIIDSYGEIRPAFKQVKKNEISEEGPDIRVVLGRIKILDPQIKEADGNTRLITPAEARIRNLTYSGPLYLEMALIENGNEIEREELKIADFPIMVKSVVDPISKYKEDELINKGEDPYDPGGYFIINGSERVIVAQEDLAVNRIIVGLSTANTAKITHTAKVVSTVLGLRRQVIVDRMNDGTLELSMSRLGYRIPFVVMMKALGLEKDAEIAASVSFDSDIQRELLPSFEKVAFTIKTTEDALEYIGNRLAPGQPREIRIARAEDFIDNQFLPHLGNKPEDRKKKAYFLGEMANRVLQLYLNKRGEDDKDHYSNKRLRLAGDLIAEIFRDAFQQFVNTVSSQLEEYISQRKKLRLRFLVRSDIITERIRAALATGNWTQNRTGVSQALDRTNWISLLSHLRRVISPLSRGQTHFEARDLHGTHWGRLCPFETPEGINCGLVKNLALMTYISVGVDEKEVERILRNQGVILMDEIIKMSSENNDITNLVNNGAKVFLNGSPIGYVENGDELARKLRDMRRKGELSFEVGISLIKEGNTNEVYINTDEGRLLRPLIVVDKGKPRLTKEMVSKVKNGELSFWDLVRMGVIEFIDPDEEENAIVAERIEDINNDTTHLELWVTGIFGVAASTIPFLEHNQSPRNTYQSAMAKQALGLYALNYNLRVDSHGYLLHYPQRPIVQTRHLEEMGYNQRPSGQNFILAFMSFTGYNIEDAIIFNKTSIDMGLGRAHFFRVYASTENDYPGGLSDRITVPSPKLYDHKGDQYYIKLGPDGIVEPEAEVVGGDVLVGRESPPRFIGEERVIGPGVLSKRDTSVQLRYGESGVVDTVFITQTSERNKLVKVKVRDLRIPELGDKFASRHGQKGVVGMLFPRYDMPYTEDGITPDIIVNPHGIPSRMTVGQLLELVTAKAGALLGKYIDGTPFYKEDINNLQLVLVKKGFDPNGKEVMYDGRTGRLIENTITIGIAFYQRLYHMVSDKMHARATGKVQLLTRQPTEGKARQGGLRFGEMERDCLVGYGATMMLRDRMLENSDLYVMHVCNLCGHIAWYNSKRGIYECPIHGDSGDIRPIKVPYAFKLFLQEIISMGVKPEIKVSDKIRVMKKLTGEASIGGNNSSNDDSNNKLKENFENGGA</sequence>
<dbReference type="InterPro" id="IPR007121">
    <property type="entry name" value="RNA_pol_bsu_CS"/>
</dbReference>
<evidence type="ECO:0000256" key="2">
    <source>
        <dbReference type="ARBA" id="ARBA00004496"/>
    </source>
</evidence>
<dbReference type="EMBL" id="CP003378">
    <property type="protein sequence ID" value="AFZ71200.1"/>
    <property type="molecule type" value="Genomic_DNA"/>
</dbReference>
<feature type="domain" description="RNA polymerase beta subunit protrusion" evidence="19">
    <location>
        <begin position="25"/>
        <end position="409"/>
    </location>
</feature>
<evidence type="ECO:0000256" key="8">
    <source>
        <dbReference type="ARBA" id="ARBA00022723"/>
    </source>
</evidence>
<evidence type="ECO:0000259" key="21">
    <source>
        <dbReference type="Pfam" id="PF04566"/>
    </source>
</evidence>
<keyword evidence="9" id="KW-0862">Zinc</keyword>
<gene>
    <name evidence="23" type="ordered locus">Calag_1499</name>
</gene>
<evidence type="ECO:0000256" key="3">
    <source>
        <dbReference type="ARBA" id="ARBA00006835"/>
    </source>
</evidence>
<evidence type="ECO:0000256" key="7">
    <source>
        <dbReference type="ARBA" id="ARBA00022695"/>
    </source>
</evidence>
<dbReference type="GO" id="GO:0003899">
    <property type="term" value="F:DNA-directed RNA polymerase activity"/>
    <property type="evidence" value="ECO:0007669"/>
    <property type="project" value="UniProtKB-EC"/>
</dbReference>
<evidence type="ECO:0000256" key="15">
    <source>
        <dbReference type="SAM" id="MobiDB-lite"/>
    </source>
</evidence>
<dbReference type="EC" id="2.7.7.6" evidence="14"/>
<dbReference type="RefSeq" id="WP_015233097.1">
    <property type="nucleotide sequence ID" value="NC_019791.1"/>
</dbReference>
<comment type="catalytic activity">
    <reaction evidence="12 14">
        <text>RNA(n) + a ribonucleoside 5'-triphosphate = RNA(n+1) + diphosphate</text>
        <dbReference type="Rhea" id="RHEA:21248"/>
        <dbReference type="Rhea" id="RHEA-COMP:14527"/>
        <dbReference type="Rhea" id="RHEA-COMP:17342"/>
        <dbReference type="ChEBI" id="CHEBI:33019"/>
        <dbReference type="ChEBI" id="CHEBI:61557"/>
        <dbReference type="ChEBI" id="CHEBI:140395"/>
        <dbReference type="EC" id="2.7.7.6"/>
    </reaction>
</comment>
<dbReference type="HOGENOM" id="CLU_000524_5_0_2"/>
<keyword evidence="5" id="KW-0963">Cytoplasm</keyword>
<dbReference type="NCBIfam" id="NF006335">
    <property type="entry name" value="PRK08565.1"/>
    <property type="match status" value="1"/>
</dbReference>
<keyword evidence="24" id="KW-1185">Reference proteome</keyword>
<dbReference type="InParanoid" id="L0ADT1"/>
<comment type="function">
    <text evidence="14">DNA-dependent RNA polymerase catalyzes the transcription of DNA into RNA using the four ribonucleoside triphosphates as substrates.</text>
</comment>
<dbReference type="Pfam" id="PF04560">
    <property type="entry name" value="RNA_pol_Rpb2_7"/>
    <property type="match status" value="1"/>
</dbReference>
<feature type="domain" description="RNA polymerase Rpb2" evidence="20">
    <location>
        <begin position="429"/>
        <end position="493"/>
    </location>
</feature>
<dbReference type="Gene3D" id="2.40.50.150">
    <property type="match status" value="1"/>
</dbReference>
<evidence type="ECO:0000256" key="4">
    <source>
        <dbReference type="ARBA" id="ARBA00022478"/>
    </source>
</evidence>
<keyword evidence="4 14" id="KW-0240">DNA-directed RNA polymerase</keyword>
<evidence type="ECO:0000313" key="23">
    <source>
        <dbReference type="EMBL" id="AFZ71200.1"/>
    </source>
</evidence>
<organism evidence="23 24">
    <name type="scientific">Caldisphaera lagunensis (strain DSM 15908 / JCM 11604 / ANMR 0165 / IC-154)</name>
    <dbReference type="NCBI Taxonomy" id="1056495"/>
    <lineage>
        <taxon>Archaea</taxon>
        <taxon>Thermoproteota</taxon>
        <taxon>Thermoprotei</taxon>
        <taxon>Acidilobales</taxon>
        <taxon>Caldisphaeraceae</taxon>
        <taxon>Caldisphaera</taxon>
    </lineage>
</organism>
<dbReference type="Gene3D" id="3.90.1100.10">
    <property type="match status" value="1"/>
</dbReference>
<feature type="region of interest" description="Disordered" evidence="15">
    <location>
        <begin position="1148"/>
        <end position="1172"/>
    </location>
</feature>
<dbReference type="InterPro" id="IPR037033">
    <property type="entry name" value="DNA-dir_RNAP_su2_hyb_sf"/>
</dbReference>
<dbReference type="GeneID" id="14212760"/>
<feature type="domain" description="RNA polymerase Rpb2" evidence="17">
    <location>
        <begin position="1042"/>
        <end position="1132"/>
    </location>
</feature>
<proteinExistence type="inferred from homology"/>
<dbReference type="InterPro" id="IPR037034">
    <property type="entry name" value="RNA_pol_Rpb2_2_sf"/>
</dbReference>
<dbReference type="InterPro" id="IPR014724">
    <property type="entry name" value="RNA_pol_RPB2_OB-fold"/>
</dbReference>
<feature type="compositionally biased region" description="Basic and acidic residues" evidence="15">
    <location>
        <begin position="1159"/>
        <end position="1172"/>
    </location>
</feature>
<feature type="domain" description="RNA polymerase Rpb2" evidence="18">
    <location>
        <begin position="199"/>
        <end position="361"/>
    </location>
</feature>
<dbReference type="SUPFAM" id="SSF64484">
    <property type="entry name" value="beta and beta-prime subunits of DNA dependent RNA-polymerase"/>
    <property type="match status" value="1"/>
</dbReference>
<dbReference type="GO" id="GO:0000428">
    <property type="term" value="C:DNA-directed RNA polymerase complex"/>
    <property type="evidence" value="ECO:0007669"/>
    <property type="project" value="UniProtKB-KW"/>
</dbReference>
<dbReference type="Proteomes" id="UP000010469">
    <property type="component" value="Chromosome"/>
</dbReference>
<dbReference type="Pfam" id="PF00562">
    <property type="entry name" value="RNA_pol_Rpb2_6"/>
    <property type="match status" value="1"/>
</dbReference>
<dbReference type="Pfam" id="PF04563">
    <property type="entry name" value="RNA_pol_Rpb2_1"/>
    <property type="match status" value="1"/>
</dbReference>
<evidence type="ECO:0000256" key="10">
    <source>
        <dbReference type="ARBA" id="ARBA00023125"/>
    </source>
</evidence>
<dbReference type="STRING" id="1056495.Calag_1499"/>
<keyword evidence="11 14" id="KW-0804">Transcription</keyword>
<evidence type="ECO:0000256" key="12">
    <source>
        <dbReference type="ARBA" id="ARBA00048552"/>
    </source>
</evidence>
<dbReference type="InterPro" id="IPR019969">
    <property type="entry name" value="RNAP_Rpo2"/>
</dbReference>
<dbReference type="eggNOG" id="arCOG01762">
    <property type="taxonomic scope" value="Archaea"/>
</dbReference>
<reference evidence="24" key="1">
    <citation type="submission" date="2012-03" db="EMBL/GenBank/DDBJ databases">
        <title>Complete genome of Caldisphaera lagunensis DSM 15908.</title>
        <authorList>
            <person name="Lucas S."/>
            <person name="Copeland A."/>
            <person name="Lapidus A."/>
            <person name="Glavina del Rio T."/>
            <person name="Dalin E."/>
            <person name="Tice H."/>
            <person name="Bruce D."/>
            <person name="Goodwin L."/>
            <person name="Pitluck S."/>
            <person name="Peters L."/>
            <person name="Mikhailova N."/>
            <person name="Teshima H."/>
            <person name="Kyrpides N."/>
            <person name="Mavromatis K."/>
            <person name="Ivanova N."/>
            <person name="Brettin T."/>
            <person name="Detter J.C."/>
            <person name="Han C."/>
            <person name="Larimer F."/>
            <person name="Land M."/>
            <person name="Hauser L."/>
            <person name="Markowitz V."/>
            <person name="Cheng J.-F."/>
            <person name="Hugenholtz P."/>
            <person name="Woyke T."/>
            <person name="Wu D."/>
            <person name="Spring S."/>
            <person name="Schroeder M."/>
            <person name="Brambilla E."/>
            <person name="Klenk H.-P."/>
            <person name="Eisen J.A."/>
        </authorList>
    </citation>
    <scope>NUCLEOTIDE SEQUENCE [LARGE SCALE GENOMIC DNA]</scope>
    <source>
        <strain evidence="24">DSM 15908 / JCM 11604 / IC-154</strain>
    </source>
</reference>
<feature type="domain" description="DNA-directed RNA polymerase subunit 2 hybrid-binding" evidence="16">
    <location>
        <begin position="669"/>
        <end position="1040"/>
    </location>
</feature>
<evidence type="ECO:0000259" key="20">
    <source>
        <dbReference type="Pfam" id="PF04565"/>
    </source>
</evidence>
<feature type="domain" description="RNA polymerase Rpb2" evidence="22">
    <location>
        <begin position="621"/>
        <end position="653"/>
    </location>
</feature>
<dbReference type="GO" id="GO:0005737">
    <property type="term" value="C:cytoplasm"/>
    <property type="evidence" value="ECO:0007669"/>
    <property type="project" value="UniProtKB-SubCell"/>
</dbReference>
<evidence type="ECO:0000259" key="22">
    <source>
        <dbReference type="Pfam" id="PF04567"/>
    </source>
</evidence>
<dbReference type="InterPro" id="IPR007120">
    <property type="entry name" value="DNA-dir_RNAP_su2_dom"/>
</dbReference>
<name>L0ADT1_CALLD</name>
<dbReference type="NCBIfam" id="NF007175">
    <property type="entry name" value="PRK09606.1"/>
    <property type="match status" value="1"/>
</dbReference>
<dbReference type="GO" id="GO:0032549">
    <property type="term" value="F:ribonucleoside binding"/>
    <property type="evidence" value="ECO:0007669"/>
    <property type="project" value="InterPro"/>
</dbReference>
<evidence type="ECO:0000259" key="17">
    <source>
        <dbReference type="Pfam" id="PF04560"/>
    </source>
</evidence>
<dbReference type="Pfam" id="PF04565">
    <property type="entry name" value="RNA_pol_Rpb2_3"/>
    <property type="match status" value="1"/>
</dbReference>
<dbReference type="PANTHER" id="PTHR20856">
    <property type="entry name" value="DNA-DIRECTED RNA POLYMERASE I SUBUNIT 2"/>
    <property type="match status" value="1"/>
</dbReference>
<dbReference type="AlphaFoldDB" id="L0ADT1"/>
<dbReference type="FunCoup" id="L0ADT1">
    <property type="interactions" value="150"/>
</dbReference>
<protein>
    <recommendedName>
        <fullName evidence="14">DNA-directed RNA polymerase subunit beta</fullName>
        <ecNumber evidence="14">2.7.7.6</ecNumber>
    </recommendedName>
</protein>
<comment type="similarity">
    <text evidence="3 13">Belongs to the RNA polymerase beta chain family.</text>
</comment>
<dbReference type="InterPro" id="IPR015712">
    <property type="entry name" value="DNA-dir_RNA_pol_su2"/>
</dbReference>
<evidence type="ECO:0000259" key="19">
    <source>
        <dbReference type="Pfam" id="PF04563"/>
    </source>
</evidence>
<dbReference type="Gene3D" id="3.90.1110.10">
    <property type="entry name" value="RNA polymerase Rpb2, domain 2"/>
    <property type="match status" value="1"/>
</dbReference>
<dbReference type="PROSITE" id="PS01166">
    <property type="entry name" value="RNA_POL_BETA"/>
    <property type="match status" value="1"/>
</dbReference>
<dbReference type="InterPro" id="IPR007644">
    <property type="entry name" value="RNA_pol_bsu_protrusion"/>
</dbReference>
<comment type="subcellular location">
    <subcellularLocation>
        <location evidence="2">Cytoplasm</location>
    </subcellularLocation>
</comment>
<evidence type="ECO:0000313" key="24">
    <source>
        <dbReference type="Proteomes" id="UP000010469"/>
    </source>
</evidence>
<dbReference type="InterPro" id="IPR007645">
    <property type="entry name" value="RNA_pol_Rpb2_3"/>
</dbReference>
<dbReference type="Gene3D" id="2.40.270.10">
    <property type="entry name" value="DNA-directed RNA polymerase, subunit 2, domain 6"/>
    <property type="match status" value="1"/>
</dbReference>
<dbReference type="Pfam" id="PF04561">
    <property type="entry name" value="RNA_pol_Rpb2_2"/>
    <property type="match status" value="1"/>
</dbReference>
<dbReference type="Pfam" id="PF04566">
    <property type="entry name" value="RNA_pol_Rpb2_4"/>
    <property type="match status" value="1"/>
</dbReference>
<dbReference type="GO" id="GO:0003677">
    <property type="term" value="F:DNA binding"/>
    <property type="evidence" value="ECO:0007669"/>
    <property type="project" value="UniProtKB-KW"/>
</dbReference>
<evidence type="ECO:0000259" key="16">
    <source>
        <dbReference type="Pfam" id="PF00562"/>
    </source>
</evidence>
<dbReference type="CDD" id="cd00653">
    <property type="entry name" value="RNA_pol_B_RPB2"/>
    <property type="match status" value="1"/>
</dbReference>
<dbReference type="InterPro" id="IPR007641">
    <property type="entry name" value="RNA_pol_Rpb2_7"/>
</dbReference>
<dbReference type="NCBIfam" id="TIGR03670">
    <property type="entry name" value="rpoB_arch"/>
    <property type="match status" value="1"/>
</dbReference>
<dbReference type="InterPro" id="IPR007646">
    <property type="entry name" value="RNA_pol_Rpb2_4"/>
</dbReference>
<dbReference type="Gene3D" id="3.90.1070.20">
    <property type="match status" value="1"/>
</dbReference>
<evidence type="ECO:0000256" key="1">
    <source>
        <dbReference type="ARBA" id="ARBA00001947"/>
    </source>
</evidence>
<evidence type="ECO:0000259" key="18">
    <source>
        <dbReference type="Pfam" id="PF04561"/>
    </source>
</evidence>
<dbReference type="Gene3D" id="3.90.1800.10">
    <property type="entry name" value="RNA polymerase alpha subunit dimerisation domain"/>
    <property type="match status" value="1"/>
</dbReference>
<keyword evidence="8" id="KW-0479">Metal-binding</keyword>